<proteinExistence type="predicted"/>
<evidence type="ECO:0000313" key="3">
    <source>
        <dbReference type="Proteomes" id="UP000831684"/>
    </source>
</evidence>
<gene>
    <name evidence="2" type="ORF">K9D25_16995</name>
</gene>
<feature type="domain" description="Phage tail collar" evidence="1">
    <location>
        <begin position="7"/>
        <end position="63"/>
    </location>
</feature>
<dbReference type="Gene3D" id="3.90.1340.10">
    <property type="entry name" value="Phage tail collar domain"/>
    <property type="match status" value="1"/>
</dbReference>
<dbReference type="EMBL" id="CP083239">
    <property type="protein sequence ID" value="UOK70407.1"/>
    <property type="molecule type" value="Genomic_DNA"/>
</dbReference>
<evidence type="ECO:0000313" key="2">
    <source>
        <dbReference type="EMBL" id="UOK70407.1"/>
    </source>
</evidence>
<dbReference type="AlphaFoldDB" id="A0A9E6ZUI7"/>
<sequence>MSDYFFGEIRVFAHHAIPRGWLEANGQLLPVAQNRALFSLLGNRYGGDGRVNFALPDLRGRVPIGFRSDPMSGPAYPLGSAGGSEAVALTLATQPPHQHVFAACTTLGTKQNTENGFHLAAVSPDNDAKKTRFLYGRHQGAGKTVALHADTIEANEGGQNHNNMQPFTVLTYCISTGGLWPSRE</sequence>
<reference evidence="2" key="1">
    <citation type="submission" date="2021-09" db="EMBL/GenBank/DDBJ databases">
        <title>Network and meta-omics reveal the key degrader and cooperation patterns in an efficient 1,4-dioxane-degrading microbial community.</title>
        <authorList>
            <person name="Dai C."/>
        </authorList>
    </citation>
    <scope>NUCLEOTIDE SEQUENCE</scope>
    <source>
        <strain evidence="2">ZM13</strain>
    </source>
</reference>
<evidence type="ECO:0000259" key="1">
    <source>
        <dbReference type="Pfam" id="PF07484"/>
    </source>
</evidence>
<dbReference type="Proteomes" id="UP000831684">
    <property type="component" value="Chromosome"/>
</dbReference>
<protein>
    <submittedName>
        <fullName evidence="2">Tail fiber protein</fullName>
    </submittedName>
</protein>
<dbReference type="RefSeq" id="WP_244376810.1">
    <property type="nucleotide sequence ID" value="NZ_CP083239.1"/>
</dbReference>
<dbReference type="InterPro" id="IPR037053">
    <property type="entry name" value="Phage_tail_collar_dom_sf"/>
</dbReference>
<dbReference type="KEGG" id="apol:K9D25_16995"/>
<organism evidence="2 3">
    <name type="scientific">Ancylobacter polymorphus</name>
    <dbReference type="NCBI Taxonomy" id="223390"/>
    <lineage>
        <taxon>Bacteria</taxon>
        <taxon>Pseudomonadati</taxon>
        <taxon>Pseudomonadota</taxon>
        <taxon>Alphaproteobacteria</taxon>
        <taxon>Hyphomicrobiales</taxon>
        <taxon>Xanthobacteraceae</taxon>
        <taxon>Ancylobacter</taxon>
    </lineage>
</organism>
<accession>A0A9E6ZUI7</accession>
<dbReference type="SUPFAM" id="SSF88874">
    <property type="entry name" value="Receptor-binding domain of short tail fibre protein gp12"/>
    <property type="match status" value="1"/>
</dbReference>
<dbReference type="Pfam" id="PF07484">
    <property type="entry name" value="Collar"/>
    <property type="match status" value="1"/>
</dbReference>
<name>A0A9E6ZUI7_9HYPH</name>
<dbReference type="InterPro" id="IPR011083">
    <property type="entry name" value="Phage_tail_collar_dom"/>
</dbReference>